<accession>A0A182XRX5</accession>
<dbReference type="EnsemblMetazoa" id="AQUA014594-RA">
    <property type="protein sequence ID" value="AQUA014594-PA"/>
    <property type="gene ID" value="AQUA014594"/>
</dbReference>
<evidence type="ECO:0000313" key="2">
    <source>
        <dbReference type="Proteomes" id="UP000076407"/>
    </source>
</evidence>
<organism evidence="1 2">
    <name type="scientific">Anopheles quadriannulatus</name>
    <name type="common">Mosquito</name>
    <dbReference type="NCBI Taxonomy" id="34691"/>
    <lineage>
        <taxon>Eukaryota</taxon>
        <taxon>Metazoa</taxon>
        <taxon>Ecdysozoa</taxon>
        <taxon>Arthropoda</taxon>
        <taxon>Hexapoda</taxon>
        <taxon>Insecta</taxon>
        <taxon>Pterygota</taxon>
        <taxon>Neoptera</taxon>
        <taxon>Endopterygota</taxon>
        <taxon>Diptera</taxon>
        <taxon>Nematocera</taxon>
        <taxon>Culicoidea</taxon>
        <taxon>Culicidae</taxon>
        <taxon>Anophelinae</taxon>
        <taxon>Anopheles</taxon>
    </lineage>
</organism>
<reference evidence="1" key="1">
    <citation type="submission" date="2020-05" db="UniProtKB">
        <authorList>
            <consortium name="EnsemblMetazoa"/>
        </authorList>
    </citation>
    <scope>IDENTIFICATION</scope>
    <source>
        <strain evidence="1">SANGQUA</strain>
    </source>
</reference>
<protein>
    <submittedName>
        <fullName evidence="1">Uncharacterized protein</fullName>
    </submittedName>
</protein>
<evidence type="ECO:0000313" key="1">
    <source>
        <dbReference type="EnsemblMetazoa" id="AQUA014594-PA"/>
    </source>
</evidence>
<dbReference type="Proteomes" id="UP000076407">
    <property type="component" value="Unassembled WGS sequence"/>
</dbReference>
<sequence>MRHFATPRSFVSVSLATAFFHLPAKRLEGEEMRQSNQNMSPSPPPLLLCGLFTRLQCGFFFQLT</sequence>
<name>A0A182XRX5_ANOQN</name>
<dbReference type="AlphaFoldDB" id="A0A182XRX5"/>
<dbReference type="VEuPathDB" id="VectorBase:AQUA014594"/>
<keyword evidence="2" id="KW-1185">Reference proteome</keyword>
<proteinExistence type="predicted"/>